<evidence type="ECO:0000313" key="5">
    <source>
        <dbReference type="Proteomes" id="UP001431209"/>
    </source>
</evidence>
<protein>
    <submittedName>
        <fullName evidence="4">Haloacid dehalogenase</fullName>
    </submittedName>
    <submittedName>
        <fullName evidence="3">Pyrophosphatase</fullName>
    </submittedName>
</protein>
<keyword evidence="1" id="KW-0378">Hydrolase</keyword>
<dbReference type="AlphaFoldDB" id="A0AAW2YL16"/>
<dbReference type="PRINTS" id="PR00413">
    <property type="entry name" value="HADHALOGNASE"/>
</dbReference>
<dbReference type="InterPro" id="IPR051540">
    <property type="entry name" value="S-2-haloacid_dehalogenase"/>
</dbReference>
<dbReference type="PROSITE" id="PS51257">
    <property type="entry name" value="PROKAR_LIPOPROTEIN"/>
    <property type="match status" value="1"/>
</dbReference>
<comment type="caution">
    <text evidence="3">The sequence shown here is derived from an EMBL/GenBank/DDBJ whole genome shotgun (WGS) entry which is preliminary data.</text>
</comment>
<dbReference type="Gene3D" id="3.40.50.1000">
    <property type="entry name" value="HAD superfamily/HAD-like"/>
    <property type="match status" value="1"/>
</dbReference>
<dbReference type="InterPro" id="IPR041492">
    <property type="entry name" value="HAD_2"/>
</dbReference>
<sequence>MRYTLLVLLLVGLVGCSTNVTEIKVISFDVFGALMNLDKSLIRNIHNIVGDYITDSQVEALADEWAEHYGNTFWQYNSIIKNPAVKPADPNLFRLMLETGLHHILKKMNISEKIPRELQAKLHQCWGDLIPWENTGETLKFIHSLKNKDGSRRFKLSILSNGDRETLVNASKIFKTQFGFEFDYILGFSDAGIFKPEPNFYKVVEDQGYKKEEVLHVAGSQFDAIGSKSYGYKSAWNFGDRSEYVNLLGQKQFDIDFYLKDLSDLKKLLV</sequence>
<dbReference type="PANTHER" id="PTHR43316:SF3">
    <property type="entry name" value="HALOACID DEHALOGENASE, TYPE II (AFU_ORTHOLOGUE AFUA_2G07750)-RELATED"/>
    <property type="match status" value="1"/>
</dbReference>
<proteinExistence type="predicted"/>
<evidence type="ECO:0000313" key="4">
    <source>
        <dbReference type="EMBL" id="KAL0491947.1"/>
    </source>
</evidence>
<gene>
    <name evidence="4" type="ORF">AKO1_000481</name>
    <name evidence="3" type="ORF">AKO1_013491</name>
</gene>
<reference evidence="3 5" key="1">
    <citation type="submission" date="2024-03" db="EMBL/GenBank/DDBJ databases">
        <title>The Acrasis kona genome and developmental transcriptomes reveal deep origins of eukaryotic multicellular pathways.</title>
        <authorList>
            <person name="Sheikh S."/>
            <person name="Fu C.-J."/>
            <person name="Brown M.W."/>
            <person name="Baldauf S.L."/>
        </authorList>
    </citation>
    <scope>NUCLEOTIDE SEQUENCE [LARGE SCALE GENOMIC DNA]</scope>
    <source>
        <strain evidence="3 5">ATCC MYA-3509</strain>
    </source>
</reference>
<dbReference type="Gene3D" id="1.10.150.750">
    <property type="match status" value="1"/>
</dbReference>
<dbReference type="EMBL" id="JAOPGA020000219">
    <property type="protein sequence ID" value="KAL0477698.1"/>
    <property type="molecule type" value="Genomic_DNA"/>
</dbReference>
<dbReference type="InterPro" id="IPR036412">
    <property type="entry name" value="HAD-like_sf"/>
</dbReference>
<organism evidence="3 5">
    <name type="scientific">Acrasis kona</name>
    <dbReference type="NCBI Taxonomy" id="1008807"/>
    <lineage>
        <taxon>Eukaryota</taxon>
        <taxon>Discoba</taxon>
        <taxon>Heterolobosea</taxon>
        <taxon>Tetramitia</taxon>
        <taxon>Eutetramitia</taxon>
        <taxon>Acrasidae</taxon>
        <taxon>Acrasis</taxon>
    </lineage>
</organism>
<evidence type="ECO:0000256" key="2">
    <source>
        <dbReference type="SAM" id="SignalP"/>
    </source>
</evidence>
<dbReference type="InterPro" id="IPR006439">
    <property type="entry name" value="HAD-SF_hydro_IA"/>
</dbReference>
<dbReference type="EMBL" id="JAOPGA020001891">
    <property type="protein sequence ID" value="KAL0491947.1"/>
    <property type="molecule type" value="Genomic_DNA"/>
</dbReference>
<evidence type="ECO:0000313" key="3">
    <source>
        <dbReference type="EMBL" id="KAL0477698.1"/>
    </source>
</evidence>
<dbReference type="SUPFAM" id="SSF56784">
    <property type="entry name" value="HAD-like"/>
    <property type="match status" value="1"/>
</dbReference>
<dbReference type="Proteomes" id="UP001431209">
    <property type="component" value="Unassembled WGS sequence"/>
</dbReference>
<dbReference type="Pfam" id="PF13419">
    <property type="entry name" value="HAD_2"/>
    <property type="match status" value="1"/>
</dbReference>
<dbReference type="PANTHER" id="PTHR43316">
    <property type="entry name" value="HYDROLASE, HALOACID DELAHOGENASE-RELATED"/>
    <property type="match status" value="1"/>
</dbReference>
<dbReference type="InterPro" id="IPR023214">
    <property type="entry name" value="HAD_sf"/>
</dbReference>
<feature type="signal peptide" evidence="2">
    <location>
        <begin position="1"/>
        <end position="16"/>
    </location>
</feature>
<feature type="chain" id="PRO_5044718123" evidence="2">
    <location>
        <begin position="17"/>
        <end position="270"/>
    </location>
</feature>
<dbReference type="GO" id="GO:0016787">
    <property type="term" value="F:hydrolase activity"/>
    <property type="evidence" value="ECO:0007669"/>
    <property type="project" value="UniProtKB-KW"/>
</dbReference>
<keyword evidence="5" id="KW-1185">Reference proteome</keyword>
<accession>A0AAW2YL16</accession>
<evidence type="ECO:0000256" key="1">
    <source>
        <dbReference type="ARBA" id="ARBA00022801"/>
    </source>
</evidence>
<keyword evidence="2" id="KW-0732">Signal</keyword>
<name>A0AAW2YL16_9EUKA</name>